<name>A0A9D1GRY0_9MOLU</name>
<feature type="transmembrane region" description="Helical" evidence="1">
    <location>
        <begin position="6"/>
        <end position="29"/>
    </location>
</feature>
<protein>
    <submittedName>
        <fullName evidence="2">Uncharacterized protein</fullName>
    </submittedName>
</protein>
<evidence type="ECO:0000256" key="1">
    <source>
        <dbReference type="SAM" id="Phobius"/>
    </source>
</evidence>
<reference evidence="2" key="2">
    <citation type="journal article" date="2021" name="PeerJ">
        <title>Extensive microbial diversity within the chicken gut microbiome revealed by metagenomics and culture.</title>
        <authorList>
            <person name="Gilroy R."/>
            <person name="Ravi A."/>
            <person name="Getino M."/>
            <person name="Pursley I."/>
            <person name="Horton D.L."/>
            <person name="Alikhan N.F."/>
            <person name="Baker D."/>
            <person name="Gharbi K."/>
            <person name="Hall N."/>
            <person name="Watson M."/>
            <person name="Adriaenssens E.M."/>
            <person name="Foster-Nyarko E."/>
            <person name="Jarju S."/>
            <person name="Secka A."/>
            <person name="Antonio M."/>
            <person name="Oren A."/>
            <person name="Chaudhuri R.R."/>
            <person name="La Ragione R."/>
            <person name="Hildebrand F."/>
            <person name="Pallen M.J."/>
        </authorList>
    </citation>
    <scope>NUCLEOTIDE SEQUENCE</scope>
    <source>
        <strain evidence="2">ChiW17-6978</strain>
    </source>
</reference>
<keyword evidence="1" id="KW-0472">Membrane</keyword>
<reference evidence="2" key="1">
    <citation type="submission" date="2020-10" db="EMBL/GenBank/DDBJ databases">
        <authorList>
            <person name="Gilroy R."/>
        </authorList>
    </citation>
    <scope>NUCLEOTIDE SEQUENCE</scope>
    <source>
        <strain evidence="2">ChiW17-6978</strain>
    </source>
</reference>
<accession>A0A9D1GRY0</accession>
<evidence type="ECO:0000313" key="2">
    <source>
        <dbReference type="EMBL" id="HIT50318.1"/>
    </source>
</evidence>
<dbReference type="EMBL" id="DVLF01000150">
    <property type="protein sequence ID" value="HIT50318.1"/>
    <property type="molecule type" value="Genomic_DNA"/>
</dbReference>
<organism evidence="2 3">
    <name type="scientific">Candidatus Pelethenecus faecipullorum</name>
    <dbReference type="NCBI Taxonomy" id="2840900"/>
    <lineage>
        <taxon>Bacteria</taxon>
        <taxon>Bacillati</taxon>
        <taxon>Mycoplasmatota</taxon>
        <taxon>Mollicutes</taxon>
        <taxon>Candidatus Pelethenecus</taxon>
    </lineage>
</organism>
<dbReference type="AlphaFoldDB" id="A0A9D1GRY0"/>
<gene>
    <name evidence="2" type="ORF">IAD46_04765</name>
</gene>
<sequence>MEIVDILQIILGILSLISTIAVSFAIYWLQLRHEKEMERLTKENAEKVLKEEADRFLIDNESERDYLPLCVFVSNLHRHEKHTRNIYTNFCRCNKDLQNKILEVAEFKCRIIEGVEWVDNAIDNLKEDINKYKLGRDYLYDGAKYFHRGFERYRELKWDYTDKQLFESIVEDIKLLAFKGTSRISISKYVDDYFCCIDKCDFGREKLNQLPPIDYLWKSQNLEMAEESEVCGWMMEIIDAITTIIHNKTIEREGDLFYEDLTDRRIETFEDKYFETVRTLYYTYCI</sequence>
<keyword evidence="1" id="KW-0812">Transmembrane</keyword>
<comment type="caution">
    <text evidence="2">The sequence shown here is derived from an EMBL/GenBank/DDBJ whole genome shotgun (WGS) entry which is preliminary data.</text>
</comment>
<proteinExistence type="predicted"/>
<dbReference type="Proteomes" id="UP000886758">
    <property type="component" value="Unassembled WGS sequence"/>
</dbReference>
<evidence type="ECO:0000313" key="3">
    <source>
        <dbReference type="Proteomes" id="UP000886758"/>
    </source>
</evidence>
<keyword evidence="1" id="KW-1133">Transmembrane helix</keyword>